<dbReference type="GO" id="GO:0031629">
    <property type="term" value="P:synaptic vesicle fusion to presynaptic active zone membrane"/>
    <property type="evidence" value="ECO:0007669"/>
    <property type="project" value="TreeGrafter"/>
</dbReference>
<dbReference type="SUPFAM" id="SSF58038">
    <property type="entry name" value="SNARE fusion complex"/>
    <property type="match status" value="2"/>
</dbReference>
<evidence type="ECO:0000256" key="3">
    <source>
        <dbReference type="SAM" id="MobiDB-lite"/>
    </source>
</evidence>
<dbReference type="PANTHER" id="PTHR19305">
    <property type="entry name" value="SYNAPTOSOMAL ASSOCIATED PROTEIN"/>
    <property type="match status" value="1"/>
</dbReference>
<dbReference type="PANTHER" id="PTHR19305:SF9">
    <property type="entry name" value="SYNAPTOSOMAL-ASSOCIATED PROTEIN 29"/>
    <property type="match status" value="1"/>
</dbReference>
<dbReference type="EMBL" id="JAHLQT010046868">
    <property type="protein sequence ID" value="KAG7153484.1"/>
    <property type="molecule type" value="Genomic_DNA"/>
</dbReference>
<dbReference type="GO" id="GO:0005484">
    <property type="term" value="F:SNAP receptor activity"/>
    <property type="evidence" value="ECO:0007669"/>
    <property type="project" value="TreeGrafter"/>
</dbReference>
<organism evidence="5 6">
    <name type="scientific">Homarus americanus</name>
    <name type="common">American lobster</name>
    <dbReference type="NCBI Taxonomy" id="6706"/>
    <lineage>
        <taxon>Eukaryota</taxon>
        <taxon>Metazoa</taxon>
        <taxon>Ecdysozoa</taxon>
        <taxon>Arthropoda</taxon>
        <taxon>Crustacea</taxon>
        <taxon>Multicrustacea</taxon>
        <taxon>Malacostraca</taxon>
        <taxon>Eumalacostraca</taxon>
        <taxon>Eucarida</taxon>
        <taxon>Decapoda</taxon>
        <taxon>Pleocyemata</taxon>
        <taxon>Astacidea</taxon>
        <taxon>Nephropoidea</taxon>
        <taxon>Nephropidae</taxon>
        <taxon>Homarus</taxon>
    </lineage>
</organism>
<comment type="similarity">
    <text evidence="1">Belongs to the SNAP-25 family.</text>
</comment>
<dbReference type="GO" id="GO:0005886">
    <property type="term" value="C:plasma membrane"/>
    <property type="evidence" value="ECO:0007669"/>
    <property type="project" value="TreeGrafter"/>
</dbReference>
<evidence type="ECO:0000259" key="4">
    <source>
        <dbReference type="PROSITE" id="PS50192"/>
    </source>
</evidence>
<evidence type="ECO:0000256" key="2">
    <source>
        <dbReference type="SAM" id="Coils"/>
    </source>
</evidence>
<keyword evidence="6" id="KW-1185">Reference proteome</keyword>
<dbReference type="SMART" id="SM00397">
    <property type="entry name" value="t_SNARE"/>
    <property type="match status" value="2"/>
</dbReference>
<dbReference type="CDD" id="cd15856">
    <property type="entry name" value="SNARE_SNAP29C"/>
    <property type="match status" value="1"/>
</dbReference>
<name>A0A8J5MJ91_HOMAM</name>
<proteinExistence type="inferred from homology"/>
<dbReference type="InterPro" id="IPR000727">
    <property type="entry name" value="T_SNARE_dom"/>
</dbReference>
<evidence type="ECO:0000313" key="5">
    <source>
        <dbReference type="EMBL" id="KAG7153484.1"/>
    </source>
</evidence>
<dbReference type="GO" id="GO:0031201">
    <property type="term" value="C:SNARE complex"/>
    <property type="evidence" value="ECO:0007669"/>
    <property type="project" value="TreeGrafter"/>
</dbReference>
<feature type="domain" description="T-SNARE coiled-coil homology" evidence="4">
    <location>
        <begin position="637"/>
        <end position="692"/>
    </location>
</feature>
<dbReference type="Gene3D" id="1.20.5.110">
    <property type="match status" value="2"/>
</dbReference>
<dbReference type="GO" id="GO:0019905">
    <property type="term" value="F:syntaxin binding"/>
    <property type="evidence" value="ECO:0007669"/>
    <property type="project" value="TreeGrafter"/>
</dbReference>
<keyword evidence="2" id="KW-0175">Coiled coil</keyword>
<protein>
    <submittedName>
        <fullName evidence="5">Synaptosomal-associated protein 29-like</fullName>
    </submittedName>
</protein>
<feature type="compositionally biased region" description="Polar residues" evidence="3">
    <location>
        <begin position="557"/>
        <end position="568"/>
    </location>
</feature>
<accession>A0A8J5MJ91</accession>
<feature type="region of interest" description="Disordered" evidence="3">
    <location>
        <begin position="557"/>
        <end position="599"/>
    </location>
</feature>
<dbReference type="Proteomes" id="UP000747542">
    <property type="component" value="Unassembled WGS sequence"/>
</dbReference>
<dbReference type="GO" id="GO:0098793">
    <property type="term" value="C:presynapse"/>
    <property type="evidence" value="ECO:0007669"/>
    <property type="project" value="GOC"/>
</dbReference>
<gene>
    <name evidence="5" type="primary">Snap29-L</name>
    <name evidence="5" type="ORF">Hamer_G019546</name>
</gene>
<reference evidence="5" key="1">
    <citation type="journal article" date="2021" name="Sci. Adv.">
        <title>The American lobster genome reveals insights on longevity, neural, and immune adaptations.</title>
        <authorList>
            <person name="Polinski J.M."/>
            <person name="Zimin A.V."/>
            <person name="Clark K.F."/>
            <person name="Kohn A.B."/>
            <person name="Sadowski N."/>
            <person name="Timp W."/>
            <person name="Ptitsyn A."/>
            <person name="Khanna P."/>
            <person name="Romanova D.Y."/>
            <person name="Williams P."/>
            <person name="Greenwood S.J."/>
            <person name="Moroz L.L."/>
            <person name="Walt D.R."/>
            <person name="Bodnar A.G."/>
        </authorList>
    </citation>
    <scope>NUCLEOTIDE SEQUENCE</scope>
    <source>
        <strain evidence="5">GMGI-L3</strain>
    </source>
</reference>
<dbReference type="SUPFAM" id="SSF52047">
    <property type="entry name" value="RNI-like"/>
    <property type="match status" value="1"/>
</dbReference>
<dbReference type="GO" id="GO:0016082">
    <property type="term" value="P:synaptic vesicle priming"/>
    <property type="evidence" value="ECO:0007669"/>
    <property type="project" value="TreeGrafter"/>
</dbReference>
<evidence type="ECO:0000313" key="6">
    <source>
        <dbReference type="Proteomes" id="UP000747542"/>
    </source>
</evidence>
<feature type="coiled-coil region" evidence="2">
    <location>
        <begin position="521"/>
        <end position="555"/>
    </location>
</feature>
<dbReference type="Gene3D" id="3.80.10.10">
    <property type="entry name" value="Ribonuclease Inhibitor"/>
    <property type="match status" value="1"/>
</dbReference>
<comment type="caution">
    <text evidence="5">The sequence shown here is derived from an EMBL/GenBank/DDBJ whole genome shotgun (WGS) entry which is preliminary data.</text>
</comment>
<dbReference type="InterPro" id="IPR032675">
    <property type="entry name" value="LRR_dom_sf"/>
</dbReference>
<sequence>MKVPGLQTASLDFLVNWLSPMQPENPKDVATVYQYLLPAAPLLADLAISCEYYNRPFLTQLFLPILIAKGQLHVRAANMRQVVEYWKSVRHENAVSSVSHLKVEDEEGMQYFSFLPLLGNLTNLQVLVIGSLVGDDLLAVLGINCRHLVIFDAREDPGNLVTDVGLAYLAMCKKLRRVYFSVFADEYDSSLEQLGFTGKGVALLLSLAEIEQVQCSEYLLRDALHFLYQASYQGCTLDVHCMLLDHPQVSVRTLQILPILCPKLNVVSLRCDPGNERTVGKSLKLLPNLRMLIVTMGSVCRFQDLSLTTYGPQLTYLYITTCLLESRDVILLSRECCRLKTLVLKMYSFGFDVPNTKSIEPLFPTVEKLELLQNISVRLFKVLNTKMENLKEVHCCWATIHNLDEALRVVVEDGGWKNVELLVLPTSNTVSLEAAKMAASSIPELRRLAVTVPIPDENKLHAYVGQCLPKLTLIEYFSLLSPSTTEFMSSSSATYLAADRLPPGPEQRAAEEADLRRQELFRQLRQELVKQREQLGNTEQRLDTINENLKDTQKNINGIKTWWTTPKQQPGGKDEKATSPTSPDSDLKPSQFASSNPDLSAAYQRTYNLKGLEEEFEDEPEFDDFRSSTARVNAKLDSDLDEMSAGLSRLKGLAVGLGTEITDQSIMIDRIHTKADKADLTIGGQNTQIKKILKR</sequence>
<evidence type="ECO:0000256" key="1">
    <source>
        <dbReference type="ARBA" id="ARBA00009480"/>
    </source>
</evidence>
<dbReference type="PROSITE" id="PS50192">
    <property type="entry name" value="T_SNARE"/>
    <property type="match status" value="1"/>
</dbReference>
<dbReference type="AlphaFoldDB" id="A0A8J5MJ91"/>